<dbReference type="SMART" id="SM00849">
    <property type="entry name" value="Lactamase_B"/>
    <property type="match status" value="1"/>
</dbReference>
<protein>
    <submittedName>
        <fullName evidence="2">Beta-lactamase domain protein</fullName>
    </submittedName>
</protein>
<sequence>MKITVVIENNVPFSCGLPLLAEHGVSMLIETARRRILYDTGESGAVLHNLTVLGIAPESLDAIVISHGHYDHTGGLLAVLRAARKSVAVYAHPGIFAERWSLARGGRRPIGIPYARSYITGAGGDWHLCEAPAEVAPGVWFSGAIPRVTEYEQGDTRLVQNGEPDPHVDDTVLYCTGARGLVVVSGCAHSGLVNAVRHGFSVTGQDRLQAWIGGTHLGPVGPEQQERTIAQLVDWQPDLVAANHCTGFPMASRLQTTFGERFVPAFAGVAVDLD</sequence>
<evidence type="ECO:0000313" key="2">
    <source>
        <dbReference type="EMBL" id="SBW06307.1"/>
    </source>
</evidence>
<dbReference type="InterPro" id="IPR041712">
    <property type="entry name" value="DHPS-like_MBL-fold"/>
</dbReference>
<accession>A0A212K3T8</accession>
<gene>
    <name evidence="2" type="ORF">KL86APRO_12090</name>
</gene>
<dbReference type="Gene3D" id="3.60.15.10">
    <property type="entry name" value="Ribonuclease Z/Hydroxyacylglutathione hydrolase-like"/>
    <property type="match status" value="1"/>
</dbReference>
<dbReference type="PANTHER" id="PTHR13754">
    <property type="entry name" value="METALLO-BETA-LACTAMASE SUPERFAMILY PROTEIN"/>
    <property type="match status" value="1"/>
</dbReference>
<dbReference type="InterPro" id="IPR052926">
    <property type="entry name" value="Metallo-beta-lactamase_dom"/>
</dbReference>
<dbReference type="SUPFAM" id="SSF56281">
    <property type="entry name" value="Metallo-hydrolase/oxidoreductase"/>
    <property type="match status" value="1"/>
</dbReference>
<dbReference type="PANTHER" id="PTHR13754:SF18">
    <property type="entry name" value="7,8-DIHYDROPTERIN-6-METHYL-4-(BETA-D-RIBOFURANOSYL)-AMINOBENZENE-5'-PHOSPHATE SYNTHASE"/>
    <property type="match status" value="1"/>
</dbReference>
<name>A0A212K3T8_9PROT</name>
<reference evidence="2" key="1">
    <citation type="submission" date="2016-04" db="EMBL/GenBank/DDBJ databases">
        <authorList>
            <person name="Evans L.H."/>
            <person name="Alamgir A."/>
            <person name="Owens N."/>
            <person name="Weber N.D."/>
            <person name="Virtaneva K."/>
            <person name="Barbian K."/>
            <person name="Babar A."/>
            <person name="Rosenke K."/>
        </authorList>
    </citation>
    <scope>NUCLEOTIDE SEQUENCE</scope>
    <source>
        <strain evidence="2">86</strain>
    </source>
</reference>
<dbReference type="AlphaFoldDB" id="A0A212K3T8"/>
<dbReference type="GO" id="GO:0016740">
    <property type="term" value="F:transferase activity"/>
    <property type="evidence" value="ECO:0007669"/>
    <property type="project" value="TreeGrafter"/>
</dbReference>
<organism evidence="2">
    <name type="scientific">uncultured Alphaproteobacteria bacterium</name>
    <dbReference type="NCBI Taxonomy" id="91750"/>
    <lineage>
        <taxon>Bacteria</taxon>
        <taxon>Pseudomonadati</taxon>
        <taxon>Pseudomonadota</taxon>
        <taxon>Alphaproteobacteria</taxon>
        <taxon>environmental samples</taxon>
    </lineage>
</organism>
<proteinExistence type="predicted"/>
<dbReference type="CDD" id="cd07713">
    <property type="entry name" value="DHPS-like_MBL-fold"/>
    <property type="match status" value="1"/>
</dbReference>
<dbReference type="EMBL" id="FLUO01000001">
    <property type="protein sequence ID" value="SBW06307.1"/>
    <property type="molecule type" value="Genomic_DNA"/>
</dbReference>
<evidence type="ECO:0000259" key="1">
    <source>
        <dbReference type="SMART" id="SM00849"/>
    </source>
</evidence>
<dbReference type="InterPro" id="IPR001279">
    <property type="entry name" value="Metallo-B-lactamas"/>
</dbReference>
<feature type="domain" description="Metallo-beta-lactamase" evidence="1">
    <location>
        <begin position="23"/>
        <end position="244"/>
    </location>
</feature>
<dbReference type="Pfam" id="PF00753">
    <property type="entry name" value="Lactamase_B"/>
    <property type="match status" value="1"/>
</dbReference>
<dbReference type="InterPro" id="IPR036866">
    <property type="entry name" value="RibonucZ/Hydroxyglut_hydro"/>
</dbReference>